<gene>
    <name evidence="1" type="ORF">ACFL6M_05330</name>
</gene>
<comment type="caution">
    <text evidence="1">The sequence shown here is derived from an EMBL/GenBank/DDBJ whole genome shotgun (WGS) entry which is preliminary data.</text>
</comment>
<protein>
    <submittedName>
        <fullName evidence="1">Uncharacterized protein</fullName>
    </submittedName>
</protein>
<feature type="non-terminal residue" evidence="1">
    <location>
        <position position="97"/>
    </location>
</feature>
<proteinExistence type="predicted"/>
<evidence type="ECO:0000313" key="2">
    <source>
        <dbReference type="Proteomes" id="UP001593833"/>
    </source>
</evidence>
<evidence type="ECO:0000313" key="1">
    <source>
        <dbReference type="EMBL" id="MFC1573003.1"/>
    </source>
</evidence>
<dbReference type="Proteomes" id="UP001593833">
    <property type="component" value="Unassembled WGS sequence"/>
</dbReference>
<dbReference type="EMBL" id="JBHPKH010000060">
    <property type="protein sequence ID" value="MFC1573003.1"/>
    <property type="molecule type" value="Genomic_DNA"/>
</dbReference>
<reference evidence="1 2" key="1">
    <citation type="submission" date="2024-09" db="EMBL/GenBank/DDBJ databases">
        <authorList>
            <person name="D'Angelo T."/>
        </authorList>
    </citation>
    <scope>NUCLEOTIDE SEQUENCE [LARGE SCALE GENOMIC DNA]</scope>
    <source>
        <strain evidence="1">SAG AM-320-E07</strain>
    </source>
</reference>
<accession>A0ABV6YKY8</accession>
<sequence length="97" mass="10399">MLVGELATDHETYFGHGDAVGEELMRVVVVSGRNALVVMMQSTEFGNLDDAAVLARMNCPTVRAVHIQGLMNSPAVIIVEVAGEDATQMPLAQHDHV</sequence>
<keyword evidence="2" id="KW-1185">Reference proteome</keyword>
<organism evidence="1 2">
    <name type="scientific">Eiseniibacteriota bacterium</name>
    <dbReference type="NCBI Taxonomy" id="2212470"/>
    <lineage>
        <taxon>Bacteria</taxon>
        <taxon>Candidatus Eiseniibacteriota</taxon>
    </lineage>
</organism>
<name>A0ABV6YKY8_UNCEI</name>